<feature type="transmembrane region" description="Helical" evidence="2">
    <location>
        <begin position="6"/>
        <end position="24"/>
    </location>
</feature>
<dbReference type="EMBL" id="VIVK01000001">
    <property type="protein sequence ID" value="TWD79639.1"/>
    <property type="molecule type" value="Genomic_DNA"/>
</dbReference>
<keyword evidence="2" id="KW-0472">Membrane</keyword>
<evidence type="ECO:0000256" key="2">
    <source>
        <dbReference type="SAM" id="Phobius"/>
    </source>
</evidence>
<feature type="region of interest" description="Disordered" evidence="1">
    <location>
        <begin position="41"/>
        <end position="130"/>
    </location>
</feature>
<keyword evidence="2" id="KW-1133">Transmembrane helix</keyword>
<evidence type="ECO:0000313" key="3">
    <source>
        <dbReference type="EMBL" id="TWD79639.1"/>
    </source>
</evidence>
<feature type="compositionally biased region" description="Basic and acidic residues" evidence="1">
    <location>
        <begin position="90"/>
        <end position="102"/>
    </location>
</feature>
<evidence type="ECO:0000256" key="1">
    <source>
        <dbReference type="SAM" id="MobiDB-lite"/>
    </source>
</evidence>
<dbReference type="AlphaFoldDB" id="A0A561BLB2"/>
<dbReference type="RefSeq" id="WP_145802929.1">
    <property type="nucleotide sequence ID" value="NZ_VIVK01000001.1"/>
</dbReference>
<dbReference type="Proteomes" id="UP000318380">
    <property type="component" value="Unassembled WGS sequence"/>
</dbReference>
<gene>
    <name evidence="3" type="ORF">FB561_0703</name>
</gene>
<feature type="compositionally biased region" description="Basic residues" evidence="1">
    <location>
        <begin position="120"/>
        <end position="130"/>
    </location>
</feature>
<name>A0A561BLB2_9ACTN</name>
<feature type="compositionally biased region" description="Basic and acidic residues" evidence="1">
    <location>
        <begin position="54"/>
        <end position="75"/>
    </location>
</feature>
<keyword evidence="4" id="KW-1185">Reference proteome</keyword>
<comment type="caution">
    <text evidence="3">The sequence shown here is derived from an EMBL/GenBank/DDBJ whole genome shotgun (WGS) entry which is preliminary data.</text>
</comment>
<accession>A0A561BLB2</accession>
<sequence length="130" mass="14993">MGWQLWVVLATVAVGLLVLLVLRVQRAQRVFDDILDQFDDARSEVAGPSSSPEPVDRRIGDRRTGDRRKADRRAAAVELESESGAPAVNDDERARQLDEVARQRRRHTNHPTYVPSHERQRQRRTNPHRR</sequence>
<organism evidence="3 4">
    <name type="scientific">Kribbella amoyensis</name>
    <dbReference type="NCBI Taxonomy" id="996641"/>
    <lineage>
        <taxon>Bacteria</taxon>
        <taxon>Bacillati</taxon>
        <taxon>Actinomycetota</taxon>
        <taxon>Actinomycetes</taxon>
        <taxon>Propionibacteriales</taxon>
        <taxon>Kribbellaceae</taxon>
        <taxon>Kribbella</taxon>
    </lineage>
</organism>
<proteinExistence type="predicted"/>
<reference evidence="3 4" key="1">
    <citation type="submission" date="2019-06" db="EMBL/GenBank/DDBJ databases">
        <title>Sequencing the genomes of 1000 actinobacteria strains.</title>
        <authorList>
            <person name="Klenk H.-P."/>
        </authorList>
    </citation>
    <scope>NUCLEOTIDE SEQUENCE [LARGE SCALE GENOMIC DNA]</scope>
    <source>
        <strain evidence="3 4">DSM 24683</strain>
    </source>
</reference>
<evidence type="ECO:0000313" key="4">
    <source>
        <dbReference type="Proteomes" id="UP000318380"/>
    </source>
</evidence>
<protein>
    <submittedName>
        <fullName evidence="3">Uncharacterized protein</fullName>
    </submittedName>
</protein>
<keyword evidence="2" id="KW-0812">Transmembrane</keyword>